<dbReference type="PANTHER" id="PTHR43142">
    <property type="entry name" value="CARBOXYLIC ESTER HYDROLASE"/>
    <property type="match status" value="1"/>
</dbReference>
<keyword evidence="2" id="KW-0719">Serine esterase</keyword>
<dbReference type="Gene3D" id="3.40.50.1820">
    <property type="entry name" value="alpha/beta hydrolase"/>
    <property type="match status" value="1"/>
</dbReference>
<evidence type="ECO:0000259" key="7">
    <source>
        <dbReference type="Pfam" id="PF00135"/>
    </source>
</evidence>
<protein>
    <recommendedName>
        <fullName evidence="6">Carboxylic ester hydrolase</fullName>
        <ecNumber evidence="6">3.1.1.-</ecNumber>
    </recommendedName>
</protein>
<organism evidence="8">
    <name type="scientific">Leptinotarsa decemlineata</name>
    <name type="common">Colorado potato beetle</name>
    <name type="synonym">Doryphora decemlineata</name>
    <dbReference type="NCBI Taxonomy" id="7539"/>
    <lineage>
        <taxon>Eukaryota</taxon>
        <taxon>Metazoa</taxon>
        <taxon>Ecdysozoa</taxon>
        <taxon>Arthropoda</taxon>
        <taxon>Hexapoda</taxon>
        <taxon>Insecta</taxon>
        <taxon>Pterygota</taxon>
        <taxon>Neoptera</taxon>
        <taxon>Endopterygota</taxon>
        <taxon>Coleoptera</taxon>
        <taxon>Polyphaga</taxon>
        <taxon>Cucujiformia</taxon>
        <taxon>Chrysomeloidea</taxon>
        <taxon>Chrysomelidae</taxon>
        <taxon>Chrysomelinae</taxon>
        <taxon>Doryphorini</taxon>
        <taxon>Leptinotarsa</taxon>
    </lineage>
</organism>
<keyword evidence="3 6" id="KW-0378">Hydrolase</keyword>
<accession>A0A0A7EQM9</accession>
<reference evidence="8" key="1">
    <citation type="submission" date="2014-07" db="EMBL/GenBank/DDBJ databases">
        <title>Identification of esterase genes and their expression profiles in several pesticides treated Colorado potato beetle, Leptinotarsa decemlineata.</title>
        <authorList>
            <person name="Lv F."/>
            <person name="Fu K."/>
        </authorList>
    </citation>
    <scope>NUCLEOTIDE SEQUENCE</scope>
</reference>
<dbReference type="Pfam" id="PF00135">
    <property type="entry name" value="COesterase"/>
    <property type="match status" value="1"/>
</dbReference>
<dbReference type="InterPro" id="IPR019826">
    <property type="entry name" value="Carboxylesterase_B_AS"/>
</dbReference>
<dbReference type="ESTHER" id="lepde-a0a0a7eqm9">
    <property type="family name" value="Carb_B_Arthropoda"/>
</dbReference>
<dbReference type="PROSITE" id="PS00941">
    <property type="entry name" value="CARBOXYLESTERASE_B_2"/>
    <property type="match status" value="1"/>
</dbReference>
<feature type="signal peptide" evidence="6">
    <location>
        <begin position="1"/>
        <end position="18"/>
    </location>
</feature>
<dbReference type="EC" id="3.1.1.-" evidence="6"/>
<dbReference type="SUPFAM" id="SSF53474">
    <property type="entry name" value="alpha/beta-Hydrolases"/>
    <property type="match status" value="1"/>
</dbReference>
<evidence type="ECO:0000256" key="4">
    <source>
        <dbReference type="ARBA" id="ARBA00023157"/>
    </source>
</evidence>
<dbReference type="InterPro" id="IPR019819">
    <property type="entry name" value="Carboxylesterase_B_CS"/>
</dbReference>
<name>A0A0A7EQM9_LEPDE</name>
<keyword evidence="4" id="KW-1015">Disulfide bond</keyword>
<feature type="domain" description="Carboxylesterase type B" evidence="7">
    <location>
        <begin position="35"/>
        <end position="543"/>
    </location>
</feature>
<dbReference type="PANTHER" id="PTHR43142:SF1">
    <property type="entry name" value="CARBOXYLIC ESTER HYDROLASE"/>
    <property type="match status" value="1"/>
</dbReference>
<evidence type="ECO:0000256" key="5">
    <source>
        <dbReference type="ARBA" id="ARBA00023180"/>
    </source>
</evidence>
<evidence type="ECO:0000256" key="6">
    <source>
        <dbReference type="RuleBase" id="RU361235"/>
    </source>
</evidence>
<dbReference type="PROSITE" id="PS00122">
    <property type="entry name" value="CARBOXYLESTERASE_B_1"/>
    <property type="match status" value="1"/>
</dbReference>
<dbReference type="GO" id="GO:0052689">
    <property type="term" value="F:carboxylic ester hydrolase activity"/>
    <property type="evidence" value="ECO:0007669"/>
    <property type="project" value="UniProtKB-KW"/>
</dbReference>
<dbReference type="InterPro" id="IPR002018">
    <property type="entry name" value="CarbesteraseB"/>
</dbReference>
<evidence type="ECO:0000256" key="3">
    <source>
        <dbReference type="ARBA" id="ARBA00022801"/>
    </source>
</evidence>
<evidence type="ECO:0000256" key="1">
    <source>
        <dbReference type="ARBA" id="ARBA00005964"/>
    </source>
</evidence>
<dbReference type="EMBL" id="KM220575">
    <property type="protein sequence ID" value="AIY68366.1"/>
    <property type="molecule type" value="mRNA"/>
</dbReference>
<dbReference type="InterPro" id="IPR029058">
    <property type="entry name" value="AB_hydrolase_fold"/>
</dbReference>
<evidence type="ECO:0000313" key="8">
    <source>
        <dbReference type="EMBL" id="AIY68366.1"/>
    </source>
</evidence>
<dbReference type="OrthoDB" id="19653at2759"/>
<dbReference type="AlphaFoldDB" id="A0A0A7EQM9"/>
<proteinExistence type="evidence at transcript level"/>
<dbReference type="SMR" id="A0A0A7EQM9"/>
<sequence>MVRYVFIFLLPFFNLGESLKNGQCTRSPEKTNIDLNITDGRITGITGVTAEENKPYIAFKGIPYAEPPVNNLRFEPPVAKKPWNGTLNCTYDKSQCIQGSNPVAGSEDCLFINVYTRSLTGKSGVLVFIHGGTFITGNSSETLQGPDHFLNEGMVFAQFNYRLGVFGFISTEDLVVPGNLGLKDQVVALKWIQKNIAFFGGDPKNVTLFGQSAGSSSISYHMQSELSKGLFQRTIMDSGTSLCLWSLARDSRSTAFKIGSTLGIVTNNSTKLITGLKNISYEALQEASSRIYTQVTLNNVLDGFAFGPVQEVVHDGAFFTGKSEEMLRTGKYTKVPSLLGVNSNEAASAKSVSGIIRLFLAQFDLSPISLAPADLNNERGIFQPKRVGANARIKCEYFNCLSISLASEDKISEFISNDQFVRPVRKTAIDISQYSTTYMYVFSYVGALGGSLNRTLKGVGHTEELAYLFKSNLSNISEDDTLMRRRMVRMWSNFAKYGNPTPIQDPLLQNITWSATHGNNVTYLNIDKILQVSLNPFSDKMEFYDKIYKDFGTPPYSTY</sequence>
<keyword evidence="6" id="KW-0732">Signal</keyword>
<feature type="chain" id="PRO_5005109577" description="Carboxylic ester hydrolase" evidence="6">
    <location>
        <begin position="19"/>
        <end position="559"/>
    </location>
</feature>
<comment type="similarity">
    <text evidence="1 6">Belongs to the type-B carboxylesterase/lipase family.</text>
</comment>
<evidence type="ECO:0000256" key="2">
    <source>
        <dbReference type="ARBA" id="ARBA00022487"/>
    </source>
</evidence>
<keyword evidence="5" id="KW-0325">Glycoprotein</keyword>